<keyword evidence="1" id="KW-0812">Transmembrane</keyword>
<dbReference type="EMBL" id="D00800">
    <property type="protein sequence ID" value="BAA25577.1"/>
    <property type="molecule type" value="Genomic_DNA"/>
</dbReference>
<sequence length="84" mass="8721">MDPYGSRPSHPDDGALHGILVAFIAVLCLIGCLWAAYRLFLKECLTDCSQHASSGVVAGPRPAATGPTAVVVHNGAEAQRSSAF</sequence>
<name>O72913_9GEMI</name>
<protein>
    <submittedName>
        <fullName evidence="2">ORF V1</fullName>
    </submittedName>
</protein>
<evidence type="ECO:0000313" key="2">
    <source>
        <dbReference type="EMBL" id="BAA25577.1"/>
    </source>
</evidence>
<accession>O72913</accession>
<evidence type="ECO:0000256" key="1">
    <source>
        <dbReference type="SAM" id="Phobius"/>
    </source>
</evidence>
<reference evidence="2" key="1">
    <citation type="submission" date="1992-08" db="EMBL/GenBank/DDBJ databases">
        <title>Nucleotide sequence of cloned Miscanthus streak virus DNA.</title>
        <authorList>
            <person name="Sugimoto K."/>
            <person name="Hirochika H."/>
            <person name="Minobe Y."/>
            <person name="Kawamata H."/>
            <person name="Hibi T."/>
            <person name="Nanba S."/>
            <person name="Yamashita S."/>
            <person name="Tsuchizaki T."/>
        </authorList>
    </citation>
    <scope>NUCLEOTIDE SEQUENCE</scope>
</reference>
<feature type="transmembrane region" description="Helical" evidence="1">
    <location>
        <begin position="15"/>
        <end position="37"/>
    </location>
</feature>
<keyword evidence="1" id="KW-0472">Membrane</keyword>
<keyword evidence="1" id="KW-1133">Transmembrane helix</keyword>
<dbReference type="Proteomes" id="UP001185324">
    <property type="component" value="Segment"/>
</dbReference>
<proteinExistence type="predicted"/>
<organism evidence="2">
    <name type="scientific">Miscanthus streak virus - [Japan 98]</name>
    <dbReference type="NCBI Taxonomy" id="268778"/>
    <lineage>
        <taxon>Viruses</taxon>
        <taxon>Monodnaviria</taxon>
        <taxon>Shotokuvirae</taxon>
        <taxon>Cressdnaviricota</taxon>
        <taxon>Repensiviricetes</taxon>
        <taxon>Geplafuvirales</taxon>
        <taxon>Geminiviridae</taxon>
        <taxon>Mastrevirus</taxon>
        <taxon>Mastrevirus miscanthi</taxon>
        <taxon>Miscanthus streak virus</taxon>
    </lineage>
</organism>